<protein>
    <submittedName>
        <fullName evidence="3">Flagellar basal body-associated protein FliL</fullName>
    </submittedName>
</protein>
<evidence type="ECO:0000313" key="4">
    <source>
        <dbReference type="Proteomes" id="UP000697472"/>
    </source>
</evidence>
<feature type="transmembrane region" description="Helical" evidence="2">
    <location>
        <begin position="12"/>
        <end position="35"/>
    </location>
</feature>
<keyword evidence="2" id="KW-0812">Transmembrane</keyword>
<feature type="region of interest" description="Disordered" evidence="1">
    <location>
        <begin position="74"/>
        <end position="102"/>
    </location>
</feature>
<dbReference type="EMBL" id="JAFBEH010000075">
    <property type="protein sequence ID" value="MBM7643762.1"/>
    <property type="molecule type" value="Genomic_DNA"/>
</dbReference>
<feature type="transmembrane region" description="Helical" evidence="2">
    <location>
        <begin position="47"/>
        <end position="66"/>
    </location>
</feature>
<evidence type="ECO:0000256" key="2">
    <source>
        <dbReference type="SAM" id="Phobius"/>
    </source>
</evidence>
<keyword evidence="3" id="KW-0969">Cilium</keyword>
<keyword evidence="3" id="KW-0966">Cell projection</keyword>
<keyword evidence="2" id="KW-1133">Transmembrane helix</keyword>
<gene>
    <name evidence="3" type="ORF">JOC28_002073</name>
</gene>
<keyword evidence="4" id="KW-1185">Reference proteome</keyword>
<dbReference type="Proteomes" id="UP000697472">
    <property type="component" value="Unassembled WGS sequence"/>
</dbReference>
<accession>A0ABS2PWT9</accession>
<keyword evidence="2" id="KW-0472">Membrane</keyword>
<name>A0ABS2PWT9_9STRE</name>
<organism evidence="3 4">
    <name type="scientific">Streptococcus loxodontisalivarius</name>
    <dbReference type="NCBI Taxonomy" id="1349415"/>
    <lineage>
        <taxon>Bacteria</taxon>
        <taxon>Bacillati</taxon>
        <taxon>Bacillota</taxon>
        <taxon>Bacilli</taxon>
        <taxon>Lactobacillales</taxon>
        <taxon>Streptococcaceae</taxon>
        <taxon>Streptococcus</taxon>
    </lineage>
</organism>
<proteinExistence type="predicted"/>
<evidence type="ECO:0000313" key="3">
    <source>
        <dbReference type="EMBL" id="MBM7643762.1"/>
    </source>
</evidence>
<comment type="caution">
    <text evidence="3">The sequence shown here is derived from an EMBL/GenBank/DDBJ whole genome shotgun (WGS) entry which is preliminary data.</text>
</comment>
<keyword evidence="3" id="KW-0282">Flagellum</keyword>
<sequence>MVKSVKTSKRKVRLLTLSLISSLGMLVLGLSIISFRLADEDNPNNHPLRILLVSWTLLLLALFLLIKHQKKMKSKRQEEETRQHSHHWTYPLKENKKRLGKN</sequence>
<reference evidence="3 4" key="1">
    <citation type="submission" date="2021-01" db="EMBL/GenBank/DDBJ databases">
        <title>Genomic Encyclopedia of Type Strains, Phase IV (KMG-IV): sequencing the most valuable type-strain genomes for metagenomic binning, comparative biology and taxonomic classification.</title>
        <authorList>
            <person name="Goeker M."/>
        </authorList>
    </citation>
    <scope>NUCLEOTIDE SEQUENCE [LARGE SCALE GENOMIC DNA]</scope>
    <source>
        <strain evidence="3 4">DSM 27382</strain>
    </source>
</reference>
<evidence type="ECO:0000256" key="1">
    <source>
        <dbReference type="SAM" id="MobiDB-lite"/>
    </source>
</evidence>